<evidence type="ECO:0000259" key="1">
    <source>
        <dbReference type="Pfam" id="PF13156"/>
    </source>
</evidence>
<name>A0A2W5UUY4_9BACT</name>
<dbReference type="CDD" id="cd22333">
    <property type="entry name" value="LlaBIII_nuclease-like"/>
    <property type="match status" value="1"/>
</dbReference>
<dbReference type="GO" id="GO:0003676">
    <property type="term" value="F:nucleic acid binding"/>
    <property type="evidence" value="ECO:0007669"/>
    <property type="project" value="InterPro"/>
</dbReference>
<comment type="caution">
    <text evidence="2">The sequence shown here is derived from an EMBL/GenBank/DDBJ whole genome shotgun (WGS) entry which is preliminary data.</text>
</comment>
<dbReference type="AlphaFoldDB" id="A0A2W5UUY4"/>
<feature type="non-terminal residue" evidence="2">
    <location>
        <position position="188"/>
    </location>
</feature>
<dbReference type="SUPFAM" id="SSF52980">
    <property type="entry name" value="Restriction endonuclease-like"/>
    <property type="match status" value="1"/>
</dbReference>
<feature type="domain" description="Mrr-like" evidence="1">
    <location>
        <begin position="35"/>
        <end position="160"/>
    </location>
</feature>
<evidence type="ECO:0000313" key="2">
    <source>
        <dbReference type="EMBL" id="PZR01581.1"/>
    </source>
</evidence>
<sequence>MTSIHDILDQLRAVAYDERDKGARFEALIQAFLLIEPQYQDLYDEVWLWKDYPERNGRVDTGIDLVARSRATGEYTAIQCKFYAPGTPITQEHVASFITASGKLLNGAPEFTGRLVVSTSDNWGKNAEAAVENQNPPVARLRVQDLDDSSIDWSKFELATPGTLTKKPHKIPFPHQKKAIENVLKGFG</sequence>
<reference evidence="2 3" key="1">
    <citation type="submission" date="2017-08" db="EMBL/GenBank/DDBJ databases">
        <title>Infants hospitalized years apart are colonized by the same room-sourced microbial strains.</title>
        <authorList>
            <person name="Brooks B."/>
            <person name="Olm M.R."/>
            <person name="Firek B.A."/>
            <person name="Baker R."/>
            <person name="Thomas B.C."/>
            <person name="Morowitz M.J."/>
            <person name="Banfield J.F."/>
        </authorList>
    </citation>
    <scope>NUCLEOTIDE SEQUENCE [LARGE SCALE GENOMIC DNA]</scope>
    <source>
        <strain evidence="2">S2_003_000_R2_14</strain>
    </source>
</reference>
<dbReference type="Pfam" id="PF13156">
    <property type="entry name" value="Mrr_cat_2"/>
    <property type="match status" value="1"/>
</dbReference>
<organism evidence="2 3">
    <name type="scientific">Archangium gephyra</name>
    <dbReference type="NCBI Taxonomy" id="48"/>
    <lineage>
        <taxon>Bacteria</taxon>
        <taxon>Pseudomonadati</taxon>
        <taxon>Myxococcota</taxon>
        <taxon>Myxococcia</taxon>
        <taxon>Myxococcales</taxon>
        <taxon>Cystobacterineae</taxon>
        <taxon>Archangiaceae</taxon>
        <taxon>Archangium</taxon>
    </lineage>
</organism>
<evidence type="ECO:0000313" key="3">
    <source>
        <dbReference type="Proteomes" id="UP000249061"/>
    </source>
</evidence>
<accession>A0A2W5UUY4</accession>
<gene>
    <name evidence="2" type="ORF">DI536_37585</name>
</gene>
<dbReference type="InterPro" id="IPR011335">
    <property type="entry name" value="Restrct_endonuc-II-like"/>
</dbReference>
<dbReference type="Gene3D" id="3.40.1350.10">
    <property type="match status" value="1"/>
</dbReference>
<dbReference type="EMBL" id="QFQP01000270">
    <property type="protein sequence ID" value="PZR01581.1"/>
    <property type="molecule type" value="Genomic_DNA"/>
</dbReference>
<dbReference type="Proteomes" id="UP000249061">
    <property type="component" value="Unassembled WGS sequence"/>
</dbReference>
<proteinExistence type="predicted"/>
<dbReference type="InterPro" id="IPR011856">
    <property type="entry name" value="tRNA_endonuc-like_dom_sf"/>
</dbReference>
<dbReference type="InterPro" id="IPR039442">
    <property type="entry name" value="Mrr-like_dom"/>
</dbReference>
<protein>
    <submittedName>
        <fullName evidence="2">Damage-inducible protein</fullName>
    </submittedName>
</protein>